<gene>
    <name evidence="2" type="ORF">HKI87_07g45840</name>
</gene>
<name>A0AAX4PAT6_9CHLO</name>
<feature type="region of interest" description="Disordered" evidence="1">
    <location>
        <begin position="39"/>
        <end position="59"/>
    </location>
</feature>
<sequence length="513" mass="57270">MVASAKKIIGDTEAPDCVNRVECALLPRVLEALGGDSASEVRMRGHRDQEGGPRKKGRTEKRVLFVGTEPCPVLRSLRKRKIMCFAVEAFHSASAENGQGRGYCEPSDGRGLRGSHFESRRPRDMIHIAGLEERLPFRFNHFNVGYAGFVLEHLPLNRIPKALVEWRRVVRKTLAVAIRALEGESADVPNSGGKVLPPPVLKTKEWWVGQLEQAGFVLDKEAARRFERSATGLSGPNSTTTSSSLPRHLRLDRGAVFFVRKSRGQRLAGAMRAGSRGGGARTLNSTTGYDDTMINFDSRMVSRTEGAARVDETMEARRRRRRARLRARREGGDHGGSEGGAEYTSERWASLSATPHRQESFERAAAARGVPSGEEAKASREDLQRTEARARDAGRVARLGEKEVGRAKGAARSRRRRGRRATRQDRRYDRARAEQRLREGERDALEGEASRMEAEIANAESEKVREFRARKGDSLDRAEKLRQEQARIAEEGKKAASQRHRRSLPVGVKEKTR</sequence>
<feature type="compositionally biased region" description="Basic and acidic residues" evidence="1">
    <location>
        <begin position="39"/>
        <end position="53"/>
    </location>
</feature>
<feature type="compositionally biased region" description="Basic and acidic residues" evidence="1">
    <location>
        <begin position="305"/>
        <end position="316"/>
    </location>
</feature>
<dbReference type="InterPro" id="IPR029063">
    <property type="entry name" value="SAM-dependent_MTases_sf"/>
</dbReference>
<organism evidence="2 3">
    <name type="scientific">Chloropicon roscoffensis</name>
    <dbReference type="NCBI Taxonomy" id="1461544"/>
    <lineage>
        <taxon>Eukaryota</taxon>
        <taxon>Viridiplantae</taxon>
        <taxon>Chlorophyta</taxon>
        <taxon>Chloropicophyceae</taxon>
        <taxon>Chloropicales</taxon>
        <taxon>Chloropicaceae</taxon>
        <taxon>Chloropicon</taxon>
    </lineage>
</organism>
<evidence type="ECO:0008006" key="4">
    <source>
        <dbReference type="Google" id="ProtNLM"/>
    </source>
</evidence>
<feature type="compositionally biased region" description="Basic residues" evidence="1">
    <location>
        <begin position="317"/>
        <end position="327"/>
    </location>
</feature>
<feature type="compositionally biased region" description="Basic residues" evidence="1">
    <location>
        <begin position="409"/>
        <end position="421"/>
    </location>
</feature>
<dbReference type="AlphaFoldDB" id="A0AAX4PAT6"/>
<evidence type="ECO:0000313" key="3">
    <source>
        <dbReference type="Proteomes" id="UP001472866"/>
    </source>
</evidence>
<accession>A0AAX4PAT6</accession>
<keyword evidence="3" id="KW-1185">Reference proteome</keyword>
<dbReference type="SUPFAM" id="SSF53335">
    <property type="entry name" value="S-adenosyl-L-methionine-dependent methyltransferases"/>
    <property type="match status" value="1"/>
</dbReference>
<feature type="region of interest" description="Disordered" evidence="1">
    <location>
        <begin position="305"/>
        <end position="513"/>
    </location>
</feature>
<feature type="compositionally biased region" description="Basic and acidic residues" evidence="1">
    <location>
        <begin position="374"/>
        <end position="406"/>
    </location>
</feature>
<protein>
    <recommendedName>
        <fullName evidence="4">Methyltransferase type 11 domain-containing protein</fullName>
    </recommendedName>
</protein>
<reference evidence="2 3" key="1">
    <citation type="submission" date="2024-03" db="EMBL/GenBank/DDBJ databases">
        <title>Complete genome sequence of the green alga Chloropicon roscoffensis RCC1871.</title>
        <authorList>
            <person name="Lemieux C."/>
            <person name="Pombert J.-F."/>
            <person name="Otis C."/>
            <person name="Turmel M."/>
        </authorList>
    </citation>
    <scope>NUCLEOTIDE SEQUENCE [LARGE SCALE GENOMIC DNA]</scope>
    <source>
        <strain evidence="2 3">RCC1871</strain>
    </source>
</reference>
<evidence type="ECO:0000256" key="1">
    <source>
        <dbReference type="SAM" id="MobiDB-lite"/>
    </source>
</evidence>
<feature type="compositionally biased region" description="Basic and acidic residues" evidence="1">
    <location>
        <begin position="422"/>
        <end position="494"/>
    </location>
</feature>
<dbReference type="EMBL" id="CP151507">
    <property type="protein sequence ID" value="WZN63039.1"/>
    <property type="molecule type" value="Genomic_DNA"/>
</dbReference>
<proteinExistence type="predicted"/>
<evidence type="ECO:0000313" key="2">
    <source>
        <dbReference type="EMBL" id="WZN63039.1"/>
    </source>
</evidence>
<dbReference type="Gene3D" id="3.40.50.150">
    <property type="entry name" value="Vaccinia Virus protein VP39"/>
    <property type="match status" value="1"/>
</dbReference>
<dbReference type="Proteomes" id="UP001472866">
    <property type="component" value="Chromosome 07"/>
</dbReference>